<accession>A0AAW1VJD2</accession>
<evidence type="ECO:0000313" key="2">
    <source>
        <dbReference type="Proteomes" id="UP001457282"/>
    </source>
</evidence>
<dbReference type="Proteomes" id="UP001457282">
    <property type="component" value="Unassembled WGS sequence"/>
</dbReference>
<dbReference type="AlphaFoldDB" id="A0AAW1VJD2"/>
<comment type="caution">
    <text evidence="1">The sequence shown here is derived from an EMBL/GenBank/DDBJ whole genome shotgun (WGS) entry which is preliminary data.</text>
</comment>
<organism evidence="1 2">
    <name type="scientific">Rubus argutus</name>
    <name type="common">Southern blackberry</name>
    <dbReference type="NCBI Taxonomy" id="59490"/>
    <lineage>
        <taxon>Eukaryota</taxon>
        <taxon>Viridiplantae</taxon>
        <taxon>Streptophyta</taxon>
        <taxon>Embryophyta</taxon>
        <taxon>Tracheophyta</taxon>
        <taxon>Spermatophyta</taxon>
        <taxon>Magnoliopsida</taxon>
        <taxon>eudicotyledons</taxon>
        <taxon>Gunneridae</taxon>
        <taxon>Pentapetalae</taxon>
        <taxon>rosids</taxon>
        <taxon>fabids</taxon>
        <taxon>Rosales</taxon>
        <taxon>Rosaceae</taxon>
        <taxon>Rosoideae</taxon>
        <taxon>Rosoideae incertae sedis</taxon>
        <taxon>Rubus</taxon>
    </lineage>
</organism>
<gene>
    <name evidence="1" type="ORF">M0R45_002026</name>
</gene>
<name>A0AAW1VJD2_RUBAR</name>
<keyword evidence="2" id="KW-1185">Reference proteome</keyword>
<evidence type="ECO:0000313" key="1">
    <source>
        <dbReference type="EMBL" id="KAK9901755.1"/>
    </source>
</evidence>
<sequence>MDQLQAEQAAQQPGFELVALLQVEQSTQRIGSYLGIRLQVELQVEEVAQLPGWYLGLRFRLGLWHDRCASHEAIEHTGWN</sequence>
<protein>
    <submittedName>
        <fullName evidence="1">Uncharacterized protein</fullName>
    </submittedName>
</protein>
<dbReference type="EMBL" id="JBEDUW010000290">
    <property type="protein sequence ID" value="KAK9901755.1"/>
    <property type="molecule type" value="Genomic_DNA"/>
</dbReference>
<reference evidence="1 2" key="1">
    <citation type="journal article" date="2023" name="G3 (Bethesda)">
        <title>A chromosome-length genome assembly and annotation of blackberry (Rubus argutus, cv. 'Hillquist').</title>
        <authorList>
            <person name="Bruna T."/>
            <person name="Aryal R."/>
            <person name="Dudchenko O."/>
            <person name="Sargent D.J."/>
            <person name="Mead D."/>
            <person name="Buti M."/>
            <person name="Cavallini A."/>
            <person name="Hytonen T."/>
            <person name="Andres J."/>
            <person name="Pham M."/>
            <person name="Weisz D."/>
            <person name="Mascagni F."/>
            <person name="Usai G."/>
            <person name="Natali L."/>
            <person name="Bassil N."/>
            <person name="Fernandez G.E."/>
            <person name="Lomsadze A."/>
            <person name="Armour M."/>
            <person name="Olukolu B."/>
            <person name="Poorten T."/>
            <person name="Britton C."/>
            <person name="Davik J."/>
            <person name="Ashrafi H."/>
            <person name="Aiden E.L."/>
            <person name="Borodovsky M."/>
            <person name="Worthington M."/>
        </authorList>
    </citation>
    <scope>NUCLEOTIDE SEQUENCE [LARGE SCALE GENOMIC DNA]</scope>
    <source>
        <strain evidence="1">PI 553951</strain>
    </source>
</reference>
<proteinExistence type="predicted"/>